<name>A0AAN1PW59_VIBVL</name>
<protein>
    <submittedName>
        <fullName evidence="1">Uncharacterized protein</fullName>
    </submittedName>
</protein>
<proteinExistence type="predicted"/>
<reference evidence="1 2" key="1">
    <citation type="submission" date="2017-03" db="EMBL/GenBank/DDBJ databases">
        <title>Complete Genome Sequence of Vibrio vulnificus FORC_053.</title>
        <authorList>
            <consortium name="Food-borne Pathogen Omics Research Center"/>
            <person name="Chung H.Y."/>
            <person name="Na E.J."/>
            <person name="Song J.S."/>
            <person name="Kim H."/>
            <person name="Lee J.-H."/>
            <person name="Ryu S."/>
            <person name="Choi S.H."/>
        </authorList>
    </citation>
    <scope>NUCLEOTIDE SEQUENCE [LARGE SCALE GENOMIC DNA]</scope>
    <source>
        <strain evidence="1 2">FORC_053</strain>
    </source>
</reference>
<evidence type="ECO:0000313" key="2">
    <source>
        <dbReference type="Proteomes" id="UP000263418"/>
    </source>
</evidence>
<gene>
    <name evidence="1" type="ORF">FORC53_5606</name>
</gene>
<sequence length="114" mass="13353">MITKKIKESIENCKRIHGTLKKKVFPCYERVWRKDEFVYVWSLRIASQPFSNMGVHAGSYRTTSAYQTTNKEKFCKMVEALNAEHEPDIFDFGNWDDFDCKSADPTIFNLSTNK</sequence>
<dbReference type="RefSeq" id="WP_118895495.1">
    <property type="nucleotide sequence ID" value="NZ_CP019292.1"/>
</dbReference>
<accession>A0AAN1PW59</accession>
<dbReference type="EMBL" id="CP019292">
    <property type="protein sequence ID" value="AXX63945.1"/>
    <property type="molecule type" value="Genomic_DNA"/>
</dbReference>
<evidence type="ECO:0000313" key="1">
    <source>
        <dbReference type="EMBL" id="AXX63945.1"/>
    </source>
</evidence>
<organism evidence="1 2">
    <name type="scientific">Vibrio vulnificus</name>
    <dbReference type="NCBI Taxonomy" id="672"/>
    <lineage>
        <taxon>Bacteria</taxon>
        <taxon>Pseudomonadati</taxon>
        <taxon>Pseudomonadota</taxon>
        <taxon>Gammaproteobacteria</taxon>
        <taxon>Vibrionales</taxon>
        <taxon>Vibrionaceae</taxon>
        <taxon>Vibrio</taxon>
    </lineage>
</organism>
<dbReference type="AlphaFoldDB" id="A0AAN1PW59"/>
<dbReference type="Proteomes" id="UP000263418">
    <property type="component" value="Chromosome 3"/>
</dbReference>